<comment type="caution">
    <text evidence="5">The sequence shown here is derived from an EMBL/GenBank/DDBJ whole genome shotgun (WGS) entry which is preliminary data.</text>
</comment>
<evidence type="ECO:0000259" key="4">
    <source>
        <dbReference type="Pfam" id="PF12551"/>
    </source>
</evidence>
<reference evidence="5 6" key="1">
    <citation type="submission" date="2020-05" db="EMBL/GenBank/DDBJ databases">
        <title>Genomic Encyclopedia of Type Strains, Phase IV (KMG-V): Genome sequencing to study the core and pangenomes of soil and plant-associated prokaryotes.</title>
        <authorList>
            <person name="Whitman W."/>
        </authorList>
    </citation>
    <scope>NUCLEOTIDE SEQUENCE [LARGE SCALE GENOMIC DNA]</scope>
    <source>
        <strain evidence="5 6">C29</strain>
    </source>
</reference>
<organism evidence="5 6">
    <name type="scientific">Sphaerotilus uruguayifluvii</name>
    <dbReference type="NCBI Taxonomy" id="2735897"/>
    <lineage>
        <taxon>Bacteria</taxon>
        <taxon>Pseudomonadati</taxon>
        <taxon>Pseudomonadota</taxon>
        <taxon>Betaproteobacteria</taxon>
        <taxon>Burkholderiales</taxon>
        <taxon>Sphaerotilaceae</taxon>
        <taxon>Sphaerotilus</taxon>
    </lineage>
</organism>
<evidence type="ECO:0000313" key="6">
    <source>
        <dbReference type="Proteomes" id="UP001516061"/>
    </source>
</evidence>
<evidence type="ECO:0000256" key="2">
    <source>
        <dbReference type="ARBA" id="ARBA00023315"/>
    </source>
</evidence>
<feature type="domain" description="Poly-beta-hydroxybutyrate polymerase N-terminal" evidence="4">
    <location>
        <begin position="20"/>
        <end position="60"/>
    </location>
</feature>
<dbReference type="EMBL" id="JABSNM010000005">
    <property type="protein sequence ID" value="NRT55719.1"/>
    <property type="molecule type" value="Genomic_DNA"/>
</dbReference>
<dbReference type="InterPro" id="IPR051321">
    <property type="entry name" value="PHA/PHB_synthase"/>
</dbReference>
<dbReference type="InterPro" id="IPR022211">
    <property type="entry name" value="PHBC_N"/>
</dbReference>
<dbReference type="Proteomes" id="UP001516061">
    <property type="component" value="Unassembled WGS sequence"/>
</dbReference>
<proteinExistence type="predicted"/>
<name>A0ABX2G2R8_9BURK</name>
<dbReference type="RefSeq" id="WP_353621656.1">
    <property type="nucleotide sequence ID" value="NZ_JABSNM010000005.1"/>
</dbReference>
<dbReference type="Pfam" id="PF12551">
    <property type="entry name" value="PHBC_N"/>
    <property type="match status" value="1"/>
</dbReference>
<dbReference type="InterPro" id="IPR029058">
    <property type="entry name" value="AB_hydrolase_fold"/>
</dbReference>
<evidence type="ECO:0000313" key="5">
    <source>
        <dbReference type="EMBL" id="NRT55719.1"/>
    </source>
</evidence>
<keyword evidence="1 5" id="KW-0808">Transferase</keyword>
<sequence>MQSTPTLPSDLSAERQSQQAAAAFDRIVQARSAPLTSGLSPISLSLAWQDWAQHLASQPGQALRLAALAQAGAVEWAGHCASGLCSDDETVRRDPRFASEDWRAWPWSGLAHAYKRSERWWDEAMRLDGLTRHHAEVVRTFAHQWLDLLSPSNLPFNPEVLRRTRETAGANLVQGAQHALDDWRRDHGLEPLQPPEREFRPGIEVATTPGSVVMRNRLVELIQYAPTTATVQAEPVLIVPSWIMKYYILDLSPHNSMVRWLTDQGHTVFILSWKNPDAGDADLGMDDYLRLGVLDSLARIAELVPGESVHTCGYCLGGTLLSIAAAALARPGQVEGAGRMAPLASVSLLAAETDFSEPGELGVLIDEAQVQLLEAMMAERGFLSGRQMAGSFQFLHSRDLVWSTRMQEYLLSERSQPSDLMAWNADVTRMPARMHGEYLRRCYLHNDLAEARYPVEERPVSLSDIRQPMFVVGTEKDHVSPWRSVYKVLRLTETELTFVLTSGGHNAGIVSEPGHAGRHYALLACGAEDPWMSPDDWQRAAPRHEGSWWTAWHDWLLAHGSARQVPAREIAPEAALMPAPGAHVMVRYPD</sequence>
<dbReference type="InterPro" id="IPR010941">
    <property type="entry name" value="PhaC_N"/>
</dbReference>
<accession>A0ABX2G2R8</accession>
<gene>
    <name evidence="5" type="ORF">HNQ01_001449</name>
</gene>
<dbReference type="GO" id="GO:0016746">
    <property type="term" value="F:acyltransferase activity"/>
    <property type="evidence" value="ECO:0007669"/>
    <property type="project" value="UniProtKB-KW"/>
</dbReference>
<keyword evidence="6" id="KW-1185">Reference proteome</keyword>
<dbReference type="Gene3D" id="3.40.50.1820">
    <property type="entry name" value="alpha/beta hydrolase"/>
    <property type="match status" value="1"/>
</dbReference>
<dbReference type="PANTHER" id="PTHR36837:SF5">
    <property type="entry name" value="POLY-3-HYDROXYBUTYRATE SYNTHASE"/>
    <property type="match status" value="1"/>
</dbReference>
<evidence type="ECO:0000259" key="3">
    <source>
        <dbReference type="Pfam" id="PF07167"/>
    </source>
</evidence>
<dbReference type="EC" id="2.3.1.-" evidence="5"/>
<evidence type="ECO:0000256" key="1">
    <source>
        <dbReference type="ARBA" id="ARBA00022679"/>
    </source>
</evidence>
<feature type="domain" description="Poly-beta-hydroxybutyrate polymerase N-terminal" evidence="3">
    <location>
        <begin position="93"/>
        <end position="261"/>
    </location>
</feature>
<protein>
    <submittedName>
        <fullName evidence="5">Polyhydroxyalkanoate synthase</fullName>
        <ecNumber evidence="5">2.3.1.-</ecNumber>
    </submittedName>
</protein>
<dbReference type="SUPFAM" id="SSF53474">
    <property type="entry name" value="alpha/beta-Hydrolases"/>
    <property type="match status" value="1"/>
</dbReference>
<keyword evidence="2 5" id="KW-0012">Acyltransferase</keyword>
<dbReference type="Pfam" id="PF07167">
    <property type="entry name" value="PhaC_N"/>
    <property type="match status" value="1"/>
</dbReference>
<dbReference type="PANTHER" id="PTHR36837">
    <property type="entry name" value="POLY(3-HYDROXYALKANOATE) POLYMERASE SUBUNIT PHAC"/>
    <property type="match status" value="1"/>
</dbReference>